<evidence type="ECO:0000313" key="1">
    <source>
        <dbReference type="EMBL" id="KAJ1110641.1"/>
    </source>
</evidence>
<evidence type="ECO:0000313" key="2">
    <source>
        <dbReference type="Proteomes" id="UP001066276"/>
    </source>
</evidence>
<sequence>MPGRSWAAEWERLPAFLELEERGDGRKILEAVQHTGPDLEGAARRGPVGDQDSCEGSVALVWTCSGAKVAPCMGDSGLIEVVRPTGEVMFEAGPEKEAYKRRSSGIWRT</sequence>
<dbReference type="EMBL" id="JANPWB010000013">
    <property type="protein sequence ID" value="KAJ1110641.1"/>
    <property type="molecule type" value="Genomic_DNA"/>
</dbReference>
<dbReference type="AlphaFoldDB" id="A0AAV7N3N2"/>
<accession>A0AAV7N3N2</accession>
<proteinExistence type="predicted"/>
<keyword evidence="2" id="KW-1185">Reference proteome</keyword>
<comment type="caution">
    <text evidence="1">The sequence shown here is derived from an EMBL/GenBank/DDBJ whole genome shotgun (WGS) entry which is preliminary data.</text>
</comment>
<protein>
    <submittedName>
        <fullName evidence="1">Uncharacterized protein</fullName>
    </submittedName>
</protein>
<gene>
    <name evidence="1" type="ORF">NDU88_007989</name>
</gene>
<dbReference type="Proteomes" id="UP001066276">
    <property type="component" value="Chromosome 9"/>
</dbReference>
<organism evidence="1 2">
    <name type="scientific">Pleurodeles waltl</name>
    <name type="common">Iberian ribbed newt</name>
    <dbReference type="NCBI Taxonomy" id="8319"/>
    <lineage>
        <taxon>Eukaryota</taxon>
        <taxon>Metazoa</taxon>
        <taxon>Chordata</taxon>
        <taxon>Craniata</taxon>
        <taxon>Vertebrata</taxon>
        <taxon>Euteleostomi</taxon>
        <taxon>Amphibia</taxon>
        <taxon>Batrachia</taxon>
        <taxon>Caudata</taxon>
        <taxon>Salamandroidea</taxon>
        <taxon>Salamandridae</taxon>
        <taxon>Pleurodelinae</taxon>
        <taxon>Pleurodeles</taxon>
    </lineage>
</organism>
<reference evidence="1" key="1">
    <citation type="journal article" date="2022" name="bioRxiv">
        <title>Sequencing and chromosome-scale assembly of the giantPleurodeles waltlgenome.</title>
        <authorList>
            <person name="Brown T."/>
            <person name="Elewa A."/>
            <person name="Iarovenko S."/>
            <person name="Subramanian E."/>
            <person name="Araus A.J."/>
            <person name="Petzold A."/>
            <person name="Susuki M."/>
            <person name="Suzuki K.-i.T."/>
            <person name="Hayashi T."/>
            <person name="Toyoda A."/>
            <person name="Oliveira C."/>
            <person name="Osipova E."/>
            <person name="Leigh N.D."/>
            <person name="Simon A."/>
            <person name="Yun M.H."/>
        </authorList>
    </citation>
    <scope>NUCLEOTIDE SEQUENCE</scope>
    <source>
        <strain evidence="1">20211129_DDA</strain>
        <tissue evidence="1">Liver</tissue>
    </source>
</reference>
<name>A0AAV7N3N2_PLEWA</name>